<dbReference type="InterPro" id="IPR050794">
    <property type="entry name" value="CPA2_transporter"/>
</dbReference>
<evidence type="ECO:0000256" key="5">
    <source>
        <dbReference type="ARBA" id="ARBA00023065"/>
    </source>
</evidence>
<feature type="domain" description="Cation/H+ exchanger transmembrane" evidence="9">
    <location>
        <begin position="50"/>
        <end position="427"/>
    </location>
</feature>
<keyword evidence="6 8" id="KW-0472">Membrane</keyword>
<keyword evidence="3 8" id="KW-0812">Transmembrane</keyword>
<evidence type="ECO:0000256" key="6">
    <source>
        <dbReference type="ARBA" id="ARBA00023136"/>
    </source>
</evidence>
<dbReference type="PANTHER" id="PTHR32468:SF0">
    <property type="entry name" value="K(+)_H(+) ANTIPORTER 1"/>
    <property type="match status" value="1"/>
</dbReference>
<evidence type="ECO:0000256" key="7">
    <source>
        <dbReference type="SAM" id="MobiDB-lite"/>
    </source>
</evidence>
<keyword evidence="11" id="KW-1185">Reference proteome</keyword>
<feature type="transmembrane region" description="Helical" evidence="8">
    <location>
        <begin position="323"/>
        <end position="341"/>
    </location>
</feature>
<feature type="compositionally biased region" description="Low complexity" evidence="7">
    <location>
        <begin position="449"/>
        <end position="465"/>
    </location>
</feature>
<evidence type="ECO:0000259" key="9">
    <source>
        <dbReference type="Pfam" id="PF00999"/>
    </source>
</evidence>
<feature type="transmembrane region" description="Helical" evidence="8">
    <location>
        <begin position="414"/>
        <end position="433"/>
    </location>
</feature>
<dbReference type="Gene3D" id="1.20.1530.20">
    <property type="match status" value="1"/>
</dbReference>
<organism evidence="10 11">
    <name type="scientific">Streptosporangium vulgare</name>
    <dbReference type="NCBI Taxonomy" id="46190"/>
    <lineage>
        <taxon>Bacteria</taxon>
        <taxon>Bacillati</taxon>
        <taxon>Actinomycetota</taxon>
        <taxon>Actinomycetes</taxon>
        <taxon>Streptosporangiales</taxon>
        <taxon>Streptosporangiaceae</taxon>
        <taxon>Streptosporangium</taxon>
    </lineage>
</organism>
<feature type="transmembrane region" description="Helical" evidence="8">
    <location>
        <begin position="132"/>
        <end position="156"/>
    </location>
</feature>
<feature type="transmembrane region" description="Helical" evidence="8">
    <location>
        <begin position="168"/>
        <end position="190"/>
    </location>
</feature>
<comment type="caution">
    <text evidence="10">The sequence shown here is derived from an EMBL/GenBank/DDBJ whole genome shotgun (WGS) entry which is preliminary data.</text>
</comment>
<evidence type="ECO:0000256" key="4">
    <source>
        <dbReference type="ARBA" id="ARBA00022989"/>
    </source>
</evidence>
<accession>A0ABV5TKN6</accession>
<evidence type="ECO:0000256" key="2">
    <source>
        <dbReference type="ARBA" id="ARBA00022448"/>
    </source>
</evidence>
<evidence type="ECO:0000313" key="11">
    <source>
        <dbReference type="Proteomes" id="UP001589610"/>
    </source>
</evidence>
<evidence type="ECO:0000256" key="3">
    <source>
        <dbReference type="ARBA" id="ARBA00022692"/>
    </source>
</evidence>
<evidence type="ECO:0000313" key="10">
    <source>
        <dbReference type="EMBL" id="MFB9679005.1"/>
    </source>
</evidence>
<dbReference type="InterPro" id="IPR038770">
    <property type="entry name" value="Na+/solute_symporter_sf"/>
</dbReference>
<name>A0ABV5TKN6_9ACTN</name>
<keyword evidence="2" id="KW-0813">Transport</keyword>
<feature type="transmembrane region" description="Helical" evidence="8">
    <location>
        <begin position="202"/>
        <end position="225"/>
    </location>
</feature>
<feature type="region of interest" description="Disordered" evidence="7">
    <location>
        <begin position="442"/>
        <end position="465"/>
    </location>
</feature>
<sequence length="465" mass="48535">MLPSVLALLMLALDPGTATGPVPVPSVEPGRQEAVPATPLLLLSITVVVALAHLGGAVLRGLGQPRVIGEMAAGIVLGPSLLGAVWPEAYGALFPSAVMPYLNLLAQFGLAFFMFLVGLELRGDLLRGRGRIAVLCGQASVAIPFALGVALALLIYTPLATASVEFPVFALFVGAALSVTAFPVLARILLERGLFHTPTGALTVTCAAIADVTAWLLLAVAVTMAKGSSPAEALRTLGLTVAFAAVMVGVVRPLLTRLLRRGLSQEATLPIVIVGLLVSGLLTELIGIHLIFGAFLFGALFPRDGDVRLRRVRERTQDFTTSFLLPPFFAFVGLNTQIGLLSQDLTMWSWCLLILVVAVAGKVGGVLVIARPMGVPGREAVRLGVLMNCRGVTELVILSIGLSLGIITQVLFTMLVIVALVSTAATAPLLGLLDRWDARRDGEARDGLPGEPGKPEGAGAVRRSA</sequence>
<dbReference type="Pfam" id="PF00999">
    <property type="entry name" value="Na_H_Exchanger"/>
    <property type="match status" value="1"/>
</dbReference>
<dbReference type="EMBL" id="JBHMBS010000013">
    <property type="protein sequence ID" value="MFB9679005.1"/>
    <property type="molecule type" value="Genomic_DNA"/>
</dbReference>
<keyword evidence="4 8" id="KW-1133">Transmembrane helix</keyword>
<feature type="transmembrane region" description="Helical" evidence="8">
    <location>
        <begin position="98"/>
        <end position="120"/>
    </location>
</feature>
<dbReference type="InterPro" id="IPR006153">
    <property type="entry name" value="Cation/H_exchanger_TM"/>
</dbReference>
<reference evidence="10 11" key="1">
    <citation type="submission" date="2024-09" db="EMBL/GenBank/DDBJ databases">
        <authorList>
            <person name="Sun Q."/>
            <person name="Mori K."/>
        </authorList>
    </citation>
    <scope>NUCLEOTIDE SEQUENCE [LARGE SCALE GENOMIC DNA]</scope>
    <source>
        <strain evidence="10 11">JCM 3028</strain>
    </source>
</reference>
<feature type="transmembrane region" description="Helical" evidence="8">
    <location>
        <begin position="67"/>
        <end position="86"/>
    </location>
</feature>
<dbReference type="Proteomes" id="UP001589610">
    <property type="component" value="Unassembled WGS sequence"/>
</dbReference>
<proteinExistence type="predicted"/>
<gene>
    <name evidence="10" type="ORF">ACFFRH_26300</name>
</gene>
<feature type="transmembrane region" description="Helical" evidence="8">
    <location>
        <begin position="237"/>
        <end position="255"/>
    </location>
</feature>
<evidence type="ECO:0000256" key="1">
    <source>
        <dbReference type="ARBA" id="ARBA00004141"/>
    </source>
</evidence>
<feature type="transmembrane region" description="Helical" evidence="8">
    <location>
        <begin position="347"/>
        <end position="370"/>
    </location>
</feature>
<evidence type="ECO:0000256" key="8">
    <source>
        <dbReference type="SAM" id="Phobius"/>
    </source>
</evidence>
<keyword evidence="5" id="KW-0406">Ion transport</keyword>
<dbReference type="PANTHER" id="PTHR32468">
    <property type="entry name" value="CATION/H + ANTIPORTER"/>
    <property type="match status" value="1"/>
</dbReference>
<feature type="transmembrane region" description="Helical" evidence="8">
    <location>
        <begin position="262"/>
        <end position="279"/>
    </location>
</feature>
<feature type="transmembrane region" description="Helical" evidence="8">
    <location>
        <begin position="34"/>
        <end position="55"/>
    </location>
</feature>
<dbReference type="RefSeq" id="WP_344746227.1">
    <property type="nucleotide sequence ID" value="NZ_BAAAWW010000088.1"/>
</dbReference>
<dbReference type="PRINTS" id="PR00173">
    <property type="entry name" value="EDTRNSPORT"/>
</dbReference>
<comment type="subcellular location">
    <subcellularLocation>
        <location evidence="1">Membrane</location>
        <topology evidence="1">Multi-pass membrane protein</topology>
    </subcellularLocation>
</comment>
<protein>
    <submittedName>
        <fullName evidence="10">Cation:proton antiporter</fullName>
    </submittedName>
</protein>